<evidence type="ECO:0000313" key="3">
    <source>
        <dbReference type="EMBL" id="GMS81488.1"/>
    </source>
</evidence>
<feature type="domain" description="Cleavage stimulation factor subunit 1 dimerisation" evidence="2">
    <location>
        <begin position="8"/>
        <end position="58"/>
    </location>
</feature>
<feature type="non-terminal residue" evidence="3">
    <location>
        <position position="1"/>
    </location>
</feature>
<evidence type="ECO:0000256" key="1">
    <source>
        <dbReference type="SAM" id="MobiDB-lite"/>
    </source>
</evidence>
<evidence type="ECO:0000313" key="4">
    <source>
        <dbReference type="Proteomes" id="UP001432027"/>
    </source>
</evidence>
<comment type="caution">
    <text evidence="3">The sequence shown here is derived from an EMBL/GenBank/DDBJ whole genome shotgun (WGS) entry which is preliminary data.</text>
</comment>
<dbReference type="EMBL" id="BTSX01000001">
    <property type="protein sequence ID" value="GMS81488.1"/>
    <property type="molecule type" value="Genomic_DNA"/>
</dbReference>
<dbReference type="InterPro" id="IPR032028">
    <property type="entry name" value="CSTF1_dimer"/>
</dbReference>
<gene>
    <name evidence="3" type="ORF">PENTCL1PPCAC_3663</name>
</gene>
<name>A0AAV5SH12_9BILA</name>
<feature type="compositionally biased region" description="Gly residues" evidence="1">
    <location>
        <begin position="145"/>
        <end position="155"/>
    </location>
</feature>
<keyword evidence="4" id="KW-1185">Reference proteome</keyword>
<sequence length="190" mass="21618">WSIMEPDMKDRDAMYRLIIRQLYHDGYKQLALDLSHSIDMIPSLPLRSNKLFRLVSAARLVAESDDEDEEEIYMQMSLSQVTPPIDNLTINEECSDMSLNPIVISIDNITINEECSDVSSEESADHSSYTNPFEHNPLRGRRGGMRSGGRGGGFGGDEREGHQTKFQYRGHDERAMGSKFPRGAHNYQNY</sequence>
<organism evidence="3 4">
    <name type="scientific">Pristionchus entomophagus</name>
    <dbReference type="NCBI Taxonomy" id="358040"/>
    <lineage>
        <taxon>Eukaryota</taxon>
        <taxon>Metazoa</taxon>
        <taxon>Ecdysozoa</taxon>
        <taxon>Nematoda</taxon>
        <taxon>Chromadorea</taxon>
        <taxon>Rhabditida</taxon>
        <taxon>Rhabditina</taxon>
        <taxon>Diplogasteromorpha</taxon>
        <taxon>Diplogasteroidea</taxon>
        <taxon>Neodiplogasteridae</taxon>
        <taxon>Pristionchus</taxon>
    </lineage>
</organism>
<protein>
    <recommendedName>
        <fullName evidence="2">Cleavage stimulation factor subunit 1 dimerisation domain-containing protein</fullName>
    </recommendedName>
</protein>
<feature type="compositionally biased region" description="Basic and acidic residues" evidence="1">
    <location>
        <begin position="156"/>
        <end position="176"/>
    </location>
</feature>
<evidence type="ECO:0000259" key="2">
    <source>
        <dbReference type="Pfam" id="PF16699"/>
    </source>
</evidence>
<dbReference type="Gene3D" id="1.20.960.50">
    <property type="entry name" value="Cleavage stimulation factor subunit 1, dimerisation domain"/>
    <property type="match status" value="1"/>
</dbReference>
<feature type="region of interest" description="Disordered" evidence="1">
    <location>
        <begin position="118"/>
        <end position="190"/>
    </location>
</feature>
<dbReference type="InterPro" id="IPR038184">
    <property type="entry name" value="CSTF1_dimer_sf"/>
</dbReference>
<reference evidence="3" key="1">
    <citation type="submission" date="2023-10" db="EMBL/GenBank/DDBJ databases">
        <title>Genome assembly of Pristionchus species.</title>
        <authorList>
            <person name="Yoshida K."/>
            <person name="Sommer R.J."/>
        </authorList>
    </citation>
    <scope>NUCLEOTIDE SEQUENCE</scope>
    <source>
        <strain evidence="3">RS0144</strain>
    </source>
</reference>
<dbReference type="Proteomes" id="UP001432027">
    <property type="component" value="Unassembled WGS sequence"/>
</dbReference>
<dbReference type="Pfam" id="PF16699">
    <property type="entry name" value="CSTF1_dimer"/>
    <property type="match status" value="1"/>
</dbReference>
<proteinExistence type="predicted"/>
<accession>A0AAV5SH12</accession>
<dbReference type="AlphaFoldDB" id="A0AAV5SH12"/>